<evidence type="ECO:0000256" key="3">
    <source>
        <dbReference type="ARBA" id="ARBA00022490"/>
    </source>
</evidence>
<gene>
    <name evidence="7" type="ORF">DR864_26585</name>
</gene>
<dbReference type="GO" id="GO:0005737">
    <property type="term" value="C:cytoplasm"/>
    <property type="evidence" value="ECO:0007669"/>
    <property type="project" value="UniProtKB-SubCell"/>
</dbReference>
<keyword evidence="5" id="KW-0560">Oxidoreductase</keyword>
<keyword evidence="4" id="KW-0479">Metal-binding</keyword>
<keyword evidence="6" id="KW-0408">Iron</keyword>
<evidence type="ECO:0000256" key="2">
    <source>
        <dbReference type="ARBA" id="ARBA00004496"/>
    </source>
</evidence>
<dbReference type="RefSeq" id="WP_114069810.1">
    <property type="nucleotide sequence ID" value="NZ_CP030850.1"/>
</dbReference>
<dbReference type="OrthoDB" id="1410477at2"/>
<dbReference type="GO" id="GO:0019310">
    <property type="term" value="P:inositol catabolic process"/>
    <property type="evidence" value="ECO:0007669"/>
    <property type="project" value="InterPro"/>
</dbReference>
<evidence type="ECO:0000313" key="7">
    <source>
        <dbReference type="EMBL" id="AXE21047.1"/>
    </source>
</evidence>
<evidence type="ECO:0000313" key="8">
    <source>
        <dbReference type="Proteomes" id="UP000251993"/>
    </source>
</evidence>
<organism evidence="7 8">
    <name type="scientific">Runella rosea</name>
    <dbReference type="NCBI Taxonomy" id="2259595"/>
    <lineage>
        <taxon>Bacteria</taxon>
        <taxon>Pseudomonadati</taxon>
        <taxon>Bacteroidota</taxon>
        <taxon>Cytophagia</taxon>
        <taxon>Cytophagales</taxon>
        <taxon>Spirosomataceae</taxon>
        <taxon>Runella</taxon>
    </lineage>
</organism>
<reference evidence="7 8" key="1">
    <citation type="submission" date="2018-07" db="EMBL/GenBank/DDBJ databases">
        <title>Genome sequencing of Runella.</title>
        <authorList>
            <person name="Baek M.-G."/>
            <person name="Yi H."/>
        </authorList>
    </citation>
    <scope>NUCLEOTIDE SEQUENCE [LARGE SCALE GENOMIC DNA]</scope>
    <source>
        <strain evidence="7 8">HYN0085</strain>
    </source>
</reference>
<dbReference type="PANTHER" id="PTHR12588">
    <property type="entry name" value="MYOINOSITOL OXYGENASE"/>
    <property type="match status" value="1"/>
</dbReference>
<dbReference type="Pfam" id="PF05153">
    <property type="entry name" value="MIOX"/>
    <property type="match status" value="1"/>
</dbReference>
<dbReference type="PANTHER" id="PTHR12588:SF0">
    <property type="entry name" value="INOSITOL OXYGENASE"/>
    <property type="match status" value="1"/>
</dbReference>
<dbReference type="KEGG" id="run:DR864_26585"/>
<keyword evidence="3" id="KW-0963">Cytoplasm</keyword>
<accession>A0A344TQX6</accession>
<evidence type="ECO:0000256" key="1">
    <source>
        <dbReference type="ARBA" id="ARBA00001962"/>
    </source>
</evidence>
<dbReference type="SUPFAM" id="SSF109604">
    <property type="entry name" value="HD-domain/PDEase-like"/>
    <property type="match status" value="1"/>
</dbReference>
<protein>
    <submittedName>
        <fullName evidence="7">Inositol oxygenase</fullName>
    </submittedName>
</protein>
<comment type="cofactor">
    <cofactor evidence="1">
        <name>Fe cation</name>
        <dbReference type="ChEBI" id="CHEBI:24875"/>
    </cofactor>
</comment>
<evidence type="ECO:0000256" key="4">
    <source>
        <dbReference type="ARBA" id="ARBA00022723"/>
    </source>
</evidence>
<dbReference type="AlphaFoldDB" id="A0A344TQX6"/>
<name>A0A344TQX6_9BACT</name>
<dbReference type="Proteomes" id="UP000251993">
    <property type="component" value="Chromosome"/>
</dbReference>
<evidence type="ECO:0000256" key="5">
    <source>
        <dbReference type="ARBA" id="ARBA00023002"/>
    </source>
</evidence>
<evidence type="ECO:0000256" key="6">
    <source>
        <dbReference type="ARBA" id="ARBA00023004"/>
    </source>
</evidence>
<sequence>MNATTFSNSEIAPLASLDEWEDDLLVRYPDPDSIAQAKAKEEFRNYDTPARDTVTEFYRLNHKYQTYDFVMEKESDFLKFDKKEMTLWESFDFLNTLVDDSDPDIDLDQLQHLLQTSEAIRADGHPDWFVLTGLLHDMGKVLCLFGEPQWAVVGDTFPVGCKHSDKIVFPEFFDANPDAHDERYNTKYGVYEPNCGLRNVHMSWGHDEYLYQMTKNHLPESALYMIRYHSFYAQHRENAYTHLMDEHDHEYFKWVKVFNPYDLYTKSPKVPNWKELRPYYEDLAAKYLPATLKF</sequence>
<dbReference type="Gene3D" id="1.10.3210.10">
    <property type="entry name" value="Hypothetical protein af1432"/>
    <property type="match status" value="1"/>
</dbReference>
<dbReference type="EMBL" id="CP030850">
    <property type="protein sequence ID" value="AXE21047.1"/>
    <property type="molecule type" value="Genomic_DNA"/>
</dbReference>
<keyword evidence="8" id="KW-1185">Reference proteome</keyword>
<comment type="subcellular location">
    <subcellularLocation>
        <location evidence="2">Cytoplasm</location>
    </subcellularLocation>
</comment>
<dbReference type="InterPro" id="IPR007828">
    <property type="entry name" value="Inositol_oxygenase"/>
</dbReference>
<dbReference type="GO" id="GO:0005506">
    <property type="term" value="F:iron ion binding"/>
    <property type="evidence" value="ECO:0007669"/>
    <property type="project" value="InterPro"/>
</dbReference>
<proteinExistence type="predicted"/>
<dbReference type="GO" id="GO:0050113">
    <property type="term" value="F:inositol oxygenase activity"/>
    <property type="evidence" value="ECO:0007669"/>
    <property type="project" value="InterPro"/>
</dbReference>